<dbReference type="InterPro" id="IPR001375">
    <property type="entry name" value="Peptidase_S9_cat"/>
</dbReference>
<feature type="domain" description="Dipeptidylpeptidase IV N-terminal" evidence="3">
    <location>
        <begin position="136"/>
        <end position="451"/>
    </location>
</feature>
<reference evidence="4 5" key="1">
    <citation type="submission" date="2024-09" db="EMBL/GenBank/DDBJ databases">
        <title>Novel species of the genus Pelomonas and Roseateles isolated from streams.</title>
        <authorList>
            <person name="Lu H."/>
        </authorList>
    </citation>
    <scope>NUCLEOTIDE SEQUENCE [LARGE SCALE GENOMIC DNA]</scope>
    <source>
        <strain evidence="4 5">DC23W</strain>
    </source>
</reference>
<dbReference type="SUPFAM" id="SSF53474">
    <property type="entry name" value="alpha/beta-Hydrolases"/>
    <property type="match status" value="1"/>
</dbReference>
<dbReference type="PANTHER" id="PTHR11731">
    <property type="entry name" value="PROTEASE FAMILY S9B,C DIPEPTIDYL-PEPTIDASE IV-RELATED"/>
    <property type="match status" value="1"/>
</dbReference>
<dbReference type="GO" id="GO:0016787">
    <property type="term" value="F:hydrolase activity"/>
    <property type="evidence" value="ECO:0007669"/>
    <property type="project" value="UniProtKB-KW"/>
</dbReference>
<feature type="chain" id="PRO_5045459381" evidence="1">
    <location>
        <begin position="24"/>
        <end position="753"/>
    </location>
</feature>
<organism evidence="4 5">
    <name type="scientific">Pelomonas dachongensis</name>
    <dbReference type="NCBI Taxonomy" id="3299029"/>
    <lineage>
        <taxon>Bacteria</taxon>
        <taxon>Pseudomonadati</taxon>
        <taxon>Pseudomonadota</taxon>
        <taxon>Betaproteobacteria</taxon>
        <taxon>Burkholderiales</taxon>
        <taxon>Sphaerotilaceae</taxon>
        <taxon>Roseateles</taxon>
    </lineage>
</organism>
<protein>
    <submittedName>
        <fullName evidence="4">Alpha/beta fold hydrolase</fullName>
    </submittedName>
</protein>
<dbReference type="InterPro" id="IPR050278">
    <property type="entry name" value="Serine_Prot_S9B/DPPIV"/>
</dbReference>
<dbReference type="Proteomes" id="UP001606300">
    <property type="component" value="Unassembled WGS sequence"/>
</dbReference>
<evidence type="ECO:0000259" key="2">
    <source>
        <dbReference type="Pfam" id="PF00326"/>
    </source>
</evidence>
<dbReference type="EMBL" id="JBIGHY010000010">
    <property type="protein sequence ID" value="MFG6416669.1"/>
    <property type="molecule type" value="Genomic_DNA"/>
</dbReference>
<dbReference type="Gene3D" id="3.40.50.1820">
    <property type="entry name" value="alpha/beta hydrolase"/>
    <property type="match status" value="1"/>
</dbReference>
<gene>
    <name evidence="4" type="ORF">ACG02S_22490</name>
</gene>
<accession>A0ABW7ET29</accession>
<dbReference type="Gene3D" id="2.140.10.30">
    <property type="entry name" value="Dipeptidylpeptidase IV, N-terminal domain"/>
    <property type="match status" value="1"/>
</dbReference>
<dbReference type="PANTHER" id="PTHR11731:SF193">
    <property type="entry name" value="DIPEPTIDYL PEPTIDASE 9"/>
    <property type="match status" value="1"/>
</dbReference>
<keyword evidence="4" id="KW-0378">Hydrolase</keyword>
<keyword evidence="5" id="KW-1185">Reference proteome</keyword>
<evidence type="ECO:0000313" key="5">
    <source>
        <dbReference type="Proteomes" id="UP001606300"/>
    </source>
</evidence>
<dbReference type="RefSeq" id="WP_394472734.1">
    <property type="nucleotide sequence ID" value="NZ_JBIGHY010000010.1"/>
</dbReference>
<keyword evidence="1" id="KW-0732">Signal</keyword>
<dbReference type="Pfam" id="PF00326">
    <property type="entry name" value="Peptidase_S9"/>
    <property type="match status" value="1"/>
</dbReference>
<evidence type="ECO:0000256" key="1">
    <source>
        <dbReference type="SAM" id="SignalP"/>
    </source>
</evidence>
<dbReference type="InterPro" id="IPR029058">
    <property type="entry name" value="AB_hydrolase_fold"/>
</dbReference>
<dbReference type="InterPro" id="IPR002469">
    <property type="entry name" value="Peptidase_S9B_N"/>
</dbReference>
<comment type="caution">
    <text evidence="4">The sequence shown here is derived from an EMBL/GenBank/DDBJ whole genome shotgun (WGS) entry which is preliminary data.</text>
</comment>
<proteinExistence type="predicted"/>
<dbReference type="SUPFAM" id="SSF82171">
    <property type="entry name" value="DPP6 N-terminal domain-like"/>
    <property type="match status" value="1"/>
</dbReference>
<evidence type="ECO:0000313" key="4">
    <source>
        <dbReference type="EMBL" id="MFG6416669.1"/>
    </source>
</evidence>
<sequence length="753" mass="81256">MKILMTWLAATLACAGATSVSLAQPQPKPLSLERITADPPLPGRLPRQAEVSPGGQWVSFLRPSQADSEVLELWAQPATGGEPRKLVAAADLLGGAEQKLSEAEKMALERQRITQRGITGYQWCGNDDRTLLFPLSGDLYVVRLTAGGPQAQRLALDAGAPKQDPRCAPDGRTLAYVQGGNLFVLPLADGGQPRQLTSDGSDTLGWGLAEFIAAEELGRQRGYWWSKDGRSLLALRVDEAGVAEKTRAQIFADRTALTQQRYPAAGEANARVTAFVLDAAGGPRRELALPASAEYIARAGWFRDGTPWLQWFTRDQTRLTLTEFKPAGPGLAARDITVETDPAWVEVHDDLIETPRGLLWSSETSGRRQLLLIDRASGTRTPLTQMPEAVAHAICADAQQVVFAAAGDLGKSQDLFSQPLSGGRARAVPGAASRQWRDAKADAACTRLLVTSSAWGQPPRLELRGLGAERAIALAGDAPAAELADYGNTPLALQLTADDGRTPLNAFFFAPQDRRAGKHPVIVMAYGGPGASTVNWGWGRDMPLIAYWQQRGYGVMTLDTRGMQYRDRDFTRAHHRAFGQIEVADLFAAVRQLPARVPGVDAARVGFFGWSYGGYLAARAVLDADTPFAAAAAVAPVTDWSLYDTAYTERYLGLPEGGKAAPYASAHLPSRAALLARPLLLMHGTADDNVLFEHTLRLVEALQNAGKTFDLQIYPGKAHGITGRVTRLHLYRTMDAFFARHLAPHLGGTLSTP</sequence>
<feature type="domain" description="Peptidase S9 prolyl oligopeptidase catalytic" evidence="2">
    <location>
        <begin position="545"/>
        <end position="743"/>
    </location>
</feature>
<feature type="signal peptide" evidence="1">
    <location>
        <begin position="1"/>
        <end position="23"/>
    </location>
</feature>
<dbReference type="Pfam" id="PF00930">
    <property type="entry name" value="DPPIV_N"/>
    <property type="match status" value="1"/>
</dbReference>
<evidence type="ECO:0000259" key="3">
    <source>
        <dbReference type="Pfam" id="PF00930"/>
    </source>
</evidence>
<name>A0ABW7ET29_9BURK</name>